<organism evidence="3 4">
    <name type="scientific">Paractinoplanes ovalisporus</name>
    <dbReference type="NCBI Taxonomy" id="2810368"/>
    <lineage>
        <taxon>Bacteria</taxon>
        <taxon>Bacillati</taxon>
        <taxon>Actinomycetota</taxon>
        <taxon>Actinomycetes</taxon>
        <taxon>Micromonosporales</taxon>
        <taxon>Micromonosporaceae</taxon>
        <taxon>Paractinoplanes</taxon>
    </lineage>
</organism>
<gene>
    <name evidence="3" type="ORF">JIG36_04230</name>
</gene>
<dbReference type="Gene3D" id="2.90.10.10">
    <property type="entry name" value="Bulb-type lectin domain"/>
    <property type="match status" value="1"/>
</dbReference>
<dbReference type="PANTHER" id="PTHR12631:SF10">
    <property type="entry name" value="BETA-XYLOSIDASE-LIKE PROTEIN-RELATED"/>
    <property type="match status" value="1"/>
</dbReference>
<dbReference type="InterPro" id="IPR001480">
    <property type="entry name" value="Bulb-type_lectin_dom"/>
</dbReference>
<dbReference type="SMART" id="SM00108">
    <property type="entry name" value="B_lectin"/>
    <property type="match status" value="1"/>
</dbReference>
<feature type="signal peptide" evidence="1">
    <location>
        <begin position="1"/>
        <end position="28"/>
    </location>
</feature>
<evidence type="ECO:0000313" key="3">
    <source>
        <dbReference type="EMBL" id="MBM2614762.1"/>
    </source>
</evidence>
<accession>A0ABS2A4M4</accession>
<reference evidence="3 4" key="1">
    <citation type="submission" date="2021-01" db="EMBL/GenBank/DDBJ databases">
        <title>Actinoplanes sp. nov. LDG1-06 isolated from lichen.</title>
        <authorList>
            <person name="Saeng-In P."/>
            <person name="Phongsopitanun W."/>
            <person name="Kanchanasin P."/>
            <person name="Yuki M."/>
            <person name="Kudo T."/>
            <person name="Ohkuma M."/>
            <person name="Tanasupawat S."/>
        </authorList>
    </citation>
    <scope>NUCLEOTIDE SEQUENCE [LARGE SCALE GENOMIC DNA]</scope>
    <source>
        <strain evidence="3 4">LDG1-06</strain>
    </source>
</reference>
<dbReference type="InterPro" id="IPR017853">
    <property type="entry name" value="GH"/>
</dbReference>
<evidence type="ECO:0000256" key="1">
    <source>
        <dbReference type="SAM" id="SignalP"/>
    </source>
</evidence>
<feature type="domain" description="Bulb-type lectin" evidence="2">
    <location>
        <begin position="383"/>
        <end position="489"/>
    </location>
</feature>
<dbReference type="RefSeq" id="WP_203374627.1">
    <property type="nucleotide sequence ID" value="NZ_JAENHP010000001.1"/>
</dbReference>
<comment type="caution">
    <text evidence="3">The sequence shown here is derived from an EMBL/GenBank/DDBJ whole genome shotgun (WGS) entry which is preliminary data.</text>
</comment>
<dbReference type="Gene3D" id="3.20.20.80">
    <property type="entry name" value="Glycosidases"/>
    <property type="match status" value="1"/>
</dbReference>
<keyword evidence="4" id="KW-1185">Reference proteome</keyword>
<dbReference type="EMBL" id="JAENHP010000001">
    <property type="protein sequence ID" value="MBM2614762.1"/>
    <property type="molecule type" value="Genomic_DNA"/>
</dbReference>
<name>A0ABS2A4M4_9ACTN</name>
<evidence type="ECO:0000259" key="2">
    <source>
        <dbReference type="PROSITE" id="PS50927"/>
    </source>
</evidence>
<evidence type="ECO:0000313" key="4">
    <source>
        <dbReference type="Proteomes" id="UP000632138"/>
    </source>
</evidence>
<sequence length="496" mass="53500">MRPKRILAAVAALAAAATLAAVTRPADAETTPSPYVFTQADVGFSEGAATTGLVGRLDEMDAYVGDRKPVLRLDLDWWSVQSCATCAPDFGRLDPVVDAANSRGMRVLLILGYAPPWANGGHADDKWFPVADNSWRAIVDATVVHFAGRVQAYEVWNEPNFANKGNYGDGSTAARRLRYWQLTRIAFEQVHTRCASCVVLAGASGAGDAVAEKKNDNEPAAWLDWAYANGYGQTFDAVAHHPYPAWDNGRSPSRPECEARWWAMFGPPDEKCGELAAVRAVMVKRGDGLKKIWGTEFGNPSAGDGIKNKPSSEGLRDILEEGIRMWRALDYTGPLFLYSYADSPSCAAGSTDPECHFGLTDAAGKPKQPAYDGVKLALTDAFQRTLAPGRSLHRQSALRSADGRFHLWLQGDGNLVLYMGATVLWSKANLKAIRLTNQIDGSLALFDGSGKKVWSTATAGKGTSNLNLQNDGNLVLYPTATPTTASWSSGTWGHKA</sequence>
<dbReference type="PROSITE" id="PS50927">
    <property type="entry name" value="BULB_LECTIN"/>
    <property type="match status" value="1"/>
</dbReference>
<dbReference type="InterPro" id="IPR051923">
    <property type="entry name" value="Glycosyl_Hydrolase_39"/>
</dbReference>
<dbReference type="Proteomes" id="UP000632138">
    <property type="component" value="Unassembled WGS sequence"/>
</dbReference>
<dbReference type="InterPro" id="IPR036426">
    <property type="entry name" value="Bulb-type_lectin_dom_sf"/>
</dbReference>
<keyword evidence="1" id="KW-0732">Signal</keyword>
<dbReference type="PANTHER" id="PTHR12631">
    <property type="entry name" value="ALPHA-L-IDURONIDASE"/>
    <property type="match status" value="1"/>
</dbReference>
<protein>
    <recommendedName>
        <fullName evidence="2">Bulb-type lectin domain-containing protein</fullName>
    </recommendedName>
</protein>
<dbReference type="SUPFAM" id="SSF51110">
    <property type="entry name" value="alpha-D-mannose-specific plant lectins"/>
    <property type="match status" value="2"/>
</dbReference>
<proteinExistence type="predicted"/>
<feature type="chain" id="PRO_5047132146" description="Bulb-type lectin domain-containing protein" evidence="1">
    <location>
        <begin position="29"/>
        <end position="496"/>
    </location>
</feature>
<dbReference type="SUPFAM" id="SSF51445">
    <property type="entry name" value="(Trans)glycosidases"/>
    <property type="match status" value="1"/>
</dbReference>